<feature type="domain" description="Copper resistance protein D" evidence="7">
    <location>
        <begin position="197"/>
        <end position="304"/>
    </location>
</feature>
<keyword evidence="5 6" id="KW-0472">Membrane</keyword>
<evidence type="ECO:0000256" key="5">
    <source>
        <dbReference type="ARBA" id="ARBA00023136"/>
    </source>
</evidence>
<feature type="transmembrane region" description="Helical" evidence="6">
    <location>
        <begin position="202"/>
        <end position="222"/>
    </location>
</feature>
<feature type="transmembrane region" description="Helical" evidence="6">
    <location>
        <begin position="282"/>
        <end position="304"/>
    </location>
</feature>
<keyword evidence="2" id="KW-1003">Cell membrane</keyword>
<dbReference type="Pfam" id="PF05425">
    <property type="entry name" value="CopD"/>
    <property type="match status" value="1"/>
</dbReference>
<keyword evidence="3 6" id="KW-0812">Transmembrane</keyword>
<dbReference type="EMBL" id="JBHSMS010000013">
    <property type="protein sequence ID" value="MFC5510335.1"/>
    <property type="molecule type" value="Genomic_DNA"/>
</dbReference>
<accession>A0ABW0PCH5</accession>
<feature type="transmembrane region" description="Helical" evidence="6">
    <location>
        <begin position="160"/>
        <end position="181"/>
    </location>
</feature>
<feature type="transmembrane region" description="Helical" evidence="6">
    <location>
        <begin position="54"/>
        <end position="75"/>
    </location>
</feature>
<feature type="transmembrane region" description="Helical" evidence="6">
    <location>
        <begin position="95"/>
        <end position="118"/>
    </location>
</feature>
<feature type="transmembrane region" description="Helical" evidence="6">
    <location>
        <begin position="242"/>
        <end position="261"/>
    </location>
</feature>
<sequence length="313" mass="31858">MEADLLQAQRTAVVVLNLAVAVLVGAGAAHLWLRTAASPWAGAVLPRLRGATRLGVAVAMTAYVAVLWLEAASMAEVPLAGAWPAVVSVLGATHYGSAWLAGTAALVVVGLTSVTLPARRATAGVDAVRLLALGLFLYSRSMVSHAGAAGGFTWAVAIDWVHLVLVSAWVGEVIVAGLLLLDRAPADGSASRADCARYIERLSQSATIALAGIVVTGAFGVWRGLGTLDNVFGNPYGTTLLVKIALVLGAAALGATNRFVVMPGLLAGLRDPQAADARPGRRFAAILKVEALVLVAALVAAAFLSSTPPPLAA</sequence>
<evidence type="ECO:0000313" key="9">
    <source>
        <dbReference type="Proteomes" id="UP001596031"/>
    </source>
</evidence>
<evidence type="ECO:0000256" key="3">
    <source>
        <dbReference type="ARBA" id="ARBA00022692"/>
    </source>
</evidence>
<evidence type="ECO:0000256" key="4">
    <source>
        <dbReference type="ARBA" id="ARBA00022989"/>
    </source>
</evidence>
<reference evidence="9" key="1">
    <citation type="journal article" date="2019" name="Int. J. Syst. Evol. Microbiol.">
        <title>The Global Catalogue of Microorganisms (GCM) 10K type strain sequencing project: providing services to taxonomists for standard genome sequencing and annotation.</title>
        <authorList>
            <consortium name="The Broad Institute Genomics Platform"/>
            <consortium name="The Broad Institute Genome Sequencing Center for Infectious Disease"/>
            <person name="Wu L."/>
            <person name="Ma J."/>
        </authorList>
    </citation>
    <scope>NUCLEOTIDE SEQUENCE [LARGE SCALE GENOMIC DNA]</scope>
    <source>
        <strain evidence="9">CCUG 38813</strain>
    </source>
</reference>
<feature type="transmembrane region" description="Helical" evidence="6">
    <location>
        <begin position="130"/>
        <end position="154"/>
    </location>
</feature>
<keyword evidence="9" id="KW-1185">Reference proteome</keyword>
<dbReference type="PANTHER" id="PTHR34820:SF4">
    <property type="entry name" value="INNER MEMBRANE PROTEIN YEBZ"/>
    <property type="match status" value="1"/>
</dbReference>
<dbReference type="RefSeq" id="WP_379717527.1">
    <property type="nucleotide sequence ID" value="NZ_JBHSMS010000013.1"/>
</dbReference>
<comment type="subcellular location">
    <subcellularLocation>
        <location evidence="1">Cell membrane</location>
        <topology evidence="1">Multi-pass membrane protein</topology>
    </subcellularLocation>
</comment>
<evidence type="ECO:0000256" key="6">
    <source>
        <dbReference type="SAM" id="Phobius"/>
    </source>
</evidence>
<evidence type="ECO:0000259" key="7">
    <source>
        <dbReference type="Pfam" id="PF05425"/>
    </source>
</evidence>
<organism evidence="8 9">
    <name type="scientific">Massilia jejuensis</name>
    <dbReference type="NCBI Taxonomy" id="648894"/>
    <lineage>
        <taxon>Bacteria</taxon>
        <taxon>Pseudomonadati</taxon>
        <taxon>Pseudomonadota</taxon>
        <taxon>Betaproteobacteria</taxon>
        <taxon>Burkholderiales</taxon>
        <taxon>Oxalobacteraceae</taxon>
        <taxon>Telluria group</taxon>
        <taxon>Massilia</taxon>
    </lineage>
</organism>
<name>A0ABW0PCH5_9BURK</name>
<keyword evidence="4 6" id="KW-1133">Transmembrane helix</keyword>
<comment type="caution">
    <text evidence="8">The sequence shown here is derived from an EMBL/GenBank/DDBJ whole genome shotgun (WGS) entry which is preliminary data.</text>
</comment>
<protein>
    <submittedName>
        <fullName evidence="8">Copper resistance D family protein</fullName>
    </submittedName>
</protein>
<dbReference type="InterPro" id="IPR032694">
    <property type="entry name" value="CopC/D"/>
</dbReference>
<gene>
    <name evidence="8" type="ORF">ACFPOU_04230</name>
</gene>
<evidence type="ECO:0000256" key="2">
    <source>
        <dbReference type="ARBA" id="ARBA00022475"/>
    </source>
</evidence>
<dbReference type="PANTHER" id="PTHR34820">
    <property type="entry name" value="INNER MEMBRANE PROTEIN YEBZ"/>
    <property type="match status" value="1"/>
</dbReference>
<proteinExistence type="predicted"/>
<evidence type="ECO:0000313" key="8">
    <source>
        <dbReference type="EMBL" id="MFC5510335.1"/>
    </source>
</evidence>
<dbReference type="Proteomes" id="UP001596031">
    <property type="component" value="Unassembled WGS sequence"/>
</dbReference>
<evidence type="ECO:0000256" key="1">
    <source>
        <dbReference type="ARBA" id="ARBA00004651"/>
    </source>
</evidence>
<dbReference type="InterPro" id="IPR008457">
    <property type="entry name" value="Cu-R_CopD_dom"/>
</dbReference>
<feature type="transmembrane region" description="Helical" evidence="6">
    <location>
        <begin position="12"/>
        <end position="33"/>
    </location>
</feature>